<dbReference type="EMBL" id="BFAZ01000009">
    <property type="protein sequence ID" value="GBF43756.1"/>
    <property type="molecule type" value="Genomic_DNA"/>
</dbReference>
<name>A0A2P2DGJ7_9LEPT</name>
<feature type="transmembrane region" description="Helical" evidence="1">
    <location>
        <begin position="102"/>
        <end position="120"/>
    </location>
</feature>
<sequence length="123" mass="13712">MSYEAYKLIHIFGMFLLFLSLGGVTLYSINGGKKSENKFKAIVAISHGVGLLLLLVAGFGLMKFRDISHSALPVWIILKIVIWLAFGGLLTLAYKNAKYAKILWFVFPIMGLFAAYLAFYQPS</sequence>
<evidence type="ECO:0000256" key="1">
    <source>
        <dbReference type="SAM" id="Phobius"/>
    </source>
</evidence>
<feature type="transmembrane region" description="Helical" evidence="1">
    <location>
        <begin position="41"/>
        <end position="62"/>
    </location>
</feature>
<feature type="transmembrane region" description="Helical" evidence="1">
    <location>
        <begin position="74"/>
        <end position="95"/>
    </location>
</feature>
<keyword evidence="1" id="KW-0472">Membrane</keyword>
<evidence type="ECO:0000313" key="3">
    <source>
        <dbReference type="Proteomes" id="UP000245206"/>
    </source>
</evidence>
<proteinExistence type="predicted"/>
<evidence type="ECO:0008006" key="4">
    <source>
        <dbReference type="Google" id="ProtNLM"/>
    </source>
</evidence>
<keyword evidence="3" id="KW-1185">Reference proteome</keyword>
<dbReference type="Proteomes" id="UP000245206">
    <property type="component" value="Unassembled WGS sequence"/>
</dbReference>
<reference evidence="3" key="1">
    <citation type="journal article" date="2019" name="Microbiol. Immunol.">
        <title>Molecular and phenotypic characterization of Leptospira johnsonii sp. nov., Leptospira ellinghausenii sp. nov. and Leptospira ryugenii sp. nov. isolated from soil and water in Japan.</title>
        <authorList>
            <person name="Masuzawa T."/>
            <person name="Saito M."/>
            <person name="Nakao R."/>
            <person name="Nikaido Y."/>
            <person name="Matsumoto M."/>
            <person name="Ogawa M."/>
            <person name="Yokoyama M."/>
            <person name="Hidaka Y."/>
            <person name="Tomita J."/>
            <person name="Sakakibara K."/>
            <person name="Suzuki K."/>
            <person name="Yasuda S."/>
            <person name="Sato H."/>
            <person name="Yamaguchi M."/>
            <person name="Yoshida S.I."/>
            <person name="Koizumi N."/>
            <person name="Kawamura Y."/>
        </authorList>
    </citation>
    <scope>NUCLEOTIDE SEQUENCE [LARGE SCALE GENOMIC DNA]</scope>
    <source>
        <strain evidence="3">E18</strain>
    </source>
</reference>
<evidence type="ECO:0000313" key="2">
    <source>
        <dbReference type="EMBL" id="GBF43756.1"/>
    </source>
</evidence>
<dbReference type="OrthoDB" id="5517151at2"/>
<protein>
    <recommendedName>
        <fullName evidence="4">DUF2878 family protein</fullName>
    </recommendedName>
</protein>
<comment type="caution">
    <text evidence="2">The sequence shown here is derived from an EMBL/GenBank/DDBJ whole genome shotgun (WGS) entry which is preliminary data.</text>
</comment>
<keyword evidence="1" id="KW-1133">Transmembrane helix</keyword>
<feature type="transmembrane region" description="Helical" evidence="1">
    <location>
        <begin position="6"/>
        <end position="29"/>
    </location>
</feature>
<gene>
    <name evidence="2" type="ORF">LPTSP2_30590</name>
</gene>
<dbReference type="AlphaFoldDB" id="A0A2P2DGJ7"/>
<keyword evidence="1" id="KW-0812">Transmembrane</keyword>
<organism evidence="2 3">
    <name type="scientific">Leptospira ellinghausenii</name>
    <dbReference type="NCBI Taxonomy" id="1917822"/>
    <lineage>
        <taxon>Bacteria</taxon>
        <taxon>Pseudomonadati</taxon>
        <taxon>Spirochaetota</taxon>
        <taxon>Spirochaetia</taxon>
        <taxon>Leptospirales</taxon>
        <taxon>Leptospiraceae</taxon>
        <taxon>Leptospira</taxon>
    </lineage>
</organism>
<accession>A0A2P2DGJ7</accession>